<protein>
    <recommendedName>
        <fullName evidence="5">Fe2OG dioxygenase domain-containing protein</fullName>
    </recommendedName>
</protein>
<dbReference type="PROSITE" id="PS51471">
    <property type="entry name" value="FE2OG_OXY"/>
    <property type="match status" value="1"/>
</dbReference>
<keyword evidence="2" id="KW-0847">Vitamin C</keyword>
<name>A0A816C226_9BILA</name>
<dbReference type="GO" id="GO:0046872">
    <property type="term" value="F:metal ion binding"/>
    <property type="evidence" value="ECO:0007669"/>
    <property type="project" value="UniProtKB-KW"/>
</dbReference>
<keyword evidence="8" id="KW-1185">Reference proteome</keyword>
<reference evidence="7" key="1">
    <citation type="submission" date="2021-02" db="EMBL/GenBank/DDBJ databases">
        <authorList>
            <person name="Nowell W R."/>
        </authorList>
    </citation>
    <scope>NUCLEOTIDE SEQUENCE</scope>
</reference>
<accession>A0A816C226</accession>
<feature type="non-terminal residue" evidence="7">
    <location>
        <position position="1"/>
    </location>
</feature>
<evidence type="ECO:0000256" key="3">
    <source>
        <dbReference type="ARBA" id="ARBA00023004"/>
    </source>
</evidence>
<dbReference type="GO" id="GO:0031418">
    <property type="term" value="F:L-ascorbic acid binding"/>
    <property type="evidence" value="ECO:0007669"/>
    <property type="project" value="UniProtKB-KW"/>
</dbReference>
<dbReference type="InterPro" id="IPR045054">
    <property type="entry name" value="P4HA-like"/>
</dbReference>
<feature type="domain" description="Fe2OG dioxygenase" evidence="5">
    <location>
        <begin position="129"/>
        <end position="262"/>
    </location>
</feature>
<sequence length="331" mass="38377">MNRNKFLGTTDLTIVASLLSNYNVPTKVPNGIKLNKVKCQDDLILIELGTLLTSDECDEILSNVSQETFEDMSEKYETQQRNSSRLIVIDDRLARTLWRRLKFGNKLPKLVQNPTPLGFNVQGQWIMSGVNPAMRLNKYKHGEYFAPHKDAQYAPNGDERSLLSLLIYLNDDYEKGETKFYFPKQAPNFDVKGLTIAEEIQSYEQKDKLKREPTVDLDHSVDRAYFTNRHQSQFIGQNLLSRFHFQMRDRCSTSKDIFDIEEDEDSGTDDDNELDKSLIETYERQHALFDNKNKLVDLDIDSSDLRHLKDPALSYCEYLMKQDSGTGLFRM</sequence>
<evidence type="ECO:0000256" key="2">
    <source>
        <dbReference type="ARBA" id="ARBA00022896"/>
    </source>
</evidence>
<dbReference type="AlphaFoldDB" id="A0A816C226"/>
<gene>
    <name evidence="7" type="ORF">JXQ802_LOCUS49839</name>
    <name evidence="6" type="ORF">PYM288_LOCUS33707</name>
</gene>
<dbReference type="GO" id="GO:0004656">
    <property type="term" value="F:procollagen-proline 4-dioxygenase activity"/>
    <property type="evidence" value="ECO:0007669"/>
    <property type="project" value="TreeGrafter"/>
</dbReference>
<proteinExistence type="inferred from homology"/>
<evidence type="ECO:0000256" key="4">
    <source>
        <dbReference type="RuleBase" id="RU003682"/>
    </source>
</evidence>
<dbReference type="EMBL" id="CAJNOH010004717">
    <property type="protein sequence ID" value="CAF1378014.1"/>
    <property type="molecule type" value="Genomic_DNA"/>
</dbReference>
<comment type="similarity">
    <text evidence="4">Belongs to the iron/ascorbate-dependent oxidoreductase family.</text>
</comment>
<dbReference type="Proteomes" id="UP000663854">
    <property type="component" value="Unassembled WGS sequence"/>
</dbReference>
<keyword evidence="3 4" id="KW-0408">Iron</keyword>
<keyword evidence="4" id="KW-0560">Oxidoreductase</keyword>
<evidence type="ECO:0000259" key="5">
    <source>
        <dbReference type="PROSITE" id="PS51471"/>
    </source>
</evidence>
<dbReference type="PANTHER" id="PTHR10869">
    <property type="entry name" value="PROLYL 4-HYDROXYLASE ALPHA SUBUNIT"/>
    <property type="match status" value="1"/>
</dbReference>
<evidence type="ECO:0000313" key="6">
    <source>
        <dbReference type="EMBL" id="CAF1378014.1"/>
    </source>
</evidence>
<comment type="caution">
    <text evidence="7">The sequence shown here is derived from an EMBL/GenBank/DDBJ whole genome shotgun (WGS) entry which is preliminary data.</text>
</comment>
<evidence type="ECO:0000313" key="7">
    <source>
        <dbReference type="EMBL" id="CAF1614852.1"/>
    </source>
</evidence>
<evidence type="ECO:0000313" key="8">
    <source>
        <dbReference type="Proteomes" id="UP000663870"/>
    </source>
</evidence>
<organism evidence="7 8">
    <name type="scientific">Rotaria sordida</name>
    <dbReference type="NCBI Taxonomy" id="392033"/>
    <lineage>
        <taxon>Eukaryota</taxon>
        <taxon>Metazoa</taxon>
        <taxon>Spiralia</taxon>
        <taxon>Gnathifera</taxon>
        <taxon>Rotifera</taxon>
        <taxon>Eurotatoria</taxon>
        <taxon>Bdelloidea</taxon>
        <taxon>Philodinida</taxon>
        <taxon>Philodinidae</taxon>
        <taxon>Rotaria</taxon>
    </lineage>
</organism>
<dbReference type="GO" id="GO:0005783">
    <property type="term" value="C:endoplasmic reticulum"/>
    <property type="evidence" value="ECO:0007669"/>
    <property type="project" value="TreeGrafter"/>
</dbReference>
<dbReference type="EMBL" id="CAJNOL010006166">
    <property type="protein sequence ID" value="CAF1614852.1"/>
    <property type="molecule type" value="Genomic_DNA"/>
</dbReference>
<evidence type="ECO:0000256" key="1">
    <source>
        <dbReference type="ARBA" id="ARBA00022723"/>
    </source>
</evidence>
<dbReference type="Gene3D" id="2.60.120.620">
    <property type="entry name" value="q2cbj1_9rhob like domain"/>
    <property type="match status" value="1"/>
</dbReference>
<dbReference type="Proteomes" id="UP000663870">
    <property type="component" value="Unassembled WGS sequence"/>
</dbReference>
<dbReference type="InterPro" id="IPR005123">
    <property type="entry name" value="Oxoglu/Fe-dep_dioxygenase_dom"/>
</dbReference>
<keyword evidence="1 4" id="KW-0479">Metal-binding</keyword>
<dbReference type="PANTHER" id="PTHR10869:SF246">
    <property type="entry name" value="TRANSMEMBRANE PROLYL 4-HYDROXYLASE"/>
    <property type="match status" value="1"/>
</dbReference>